<protein>
    <recommendedName>
        <fullName evidence="3">Glycosyl hydrolase-like 10 domain-containing protein</fullName>
    </recommendedName>
</protein>
<evidence type="ECO:0000313" key="2">
    <source>
        <dbReference type="Proteomes" id="UP001519272"/>
    </source>
</evidence>
<dbReference type="InterPro" id="IPR043751">
    <property type="entry name" value="DUF5696"/>
</dbReference>
<sequence>MKKRLIIFITTVIISSLLITQSVNYAMSNSELTASEQKSEIEQTLSPSTEVTLAEKTAENATATANVMPKKAVYIKGMEIVAENEALVLYLNSTSTEIAVFDKNSGVIWYSNPQDRAQDNIATGYNKDKLNVQFELTYYDPAGNTLKYDNYTHSVQNQQFEVKKVDGGMDIVYTLGEVKSDIDAIPKWISAERFQSLILDKLDDKGKKEILKRFRLDEDSQRYERRDSSLKGVGLSKVTGLFKEVGYDEAQIAIDKAAYGENQGELSDIIVPLQYRLVGKQLRVTVPEKGIQYSQAMKIQTLSLLPFFGASGVSDQGYSLVPDGSGSLIYFNNGKSNVAPYNATLYGMDKTFYKPMKNQKDEVARLPVFGMKYENHAFLGIIDKGDAVASVEADVSGRLNQYNTVYPSFTLNSIEEVTLTNGWRSSTVKKFQSQPFHSEIAVAYQFLGADQASYSGMAESYRNYLEEQQKLTRLEANSKLPFYVEFIGGIPKKKFFLGIPYHAYESLTTFEQAQKILTEMQGLGIDGIQLRYTGWFNGGIHHNLPNSVSVDSKLGGRKGLSKLETYAKANHIGLYPDVSFLESFPDAEGFKKAYASRLITNKLAAVYPFRISTLWENDEVNPGYVLSPKVIPQIISGFLEDYRSLNLPSLSLRDLGNELNSDFNREDVINREEAKGVAIDQLKQMTTTAPNLLIEGGNAYATPFAKHIVNAPISNSRFNITDEAIPFFQMVYHGSIQYTGEAWNLGDDQDSSVTFLKALETGSSLHYTWFYADPSAIKMTDFDHFYSADYRRWINEAAELYQKLNDVVQDVQGQVIQKHEKLAEGVYQTTFEQGKRIIVNYNDAVVKMNGVTVEPKGYWVGGDIRQ</sequence>
<proteinExistence type="predicted"/>
<reference evidence="1 2" key="1">
    <citation type="submission" date="2021-03" db="EMBL/GenBank/DDBJ databases">
        <title>Genomic Encyclopedia of Type Strains, Phase IV (KMG-IV): sequencing the most valuable type-strain genomes for metagenomic binning, comparative biology and taxonomic classification.</title>
        <authorList>
            <person name="Goeker M."/>
        </authorList>
    </citation>
    <scope>NUCLEOTIDE SEQUENCE [LARGE SCALE GENOMIC DNA]</scope>
    <source>
        <strain evidence="1 2">DSM 14349</strain>
    </source>
</reference>
<gene>
    <name evidence="1" type="ORF">J2Z32_004050</name>
</gene>
<organism evidence="1 2">
    <name type="scientific">Paenibacillus turicensis</name>
    <dbReference type="NCBI Taxonomy" id="160487"/>
    <lineage>
        <taxon>Bacteria</taxon>
        <taxon>Bacillati</taxon>
        <taxon>Bacillota</taxon>
        <taxon>Bacilli</taxon>
        <taxon>Bacillales</taxon>
        <taxon>Paenibacillaceae</taxon>
        <taxon>Paenibacillus</taxon>
    </lineage>
</organism>
<evidence type="ECO:0008006" key="3">
    <source>
        <dbReference type="Google" id="ProtNLM"/>
    </source>
</evidence>
<dbReference type="EMBL" id="JAGGKG010000025">
    <property type="protein sequence ID" value="MBP1907375.1"/>
    <property type="molecule type" value="Genomic_DNA"/>
</dbReference>
<comment type="caution">
    <text evidence="1">The sequence shown here is derived from an EMBL/GenBank/DDBJ whole genome shotgun (WGS) entry which is preliminary data.</text>
</comment>
<dbReference type="Proteomes" id="UP001519272">
    <property type="component" value="Unassembled WGS sequence"/>
</dbReference>
<evidence type="ECO:0000313" key="1">
    <source>
        <dbReference type="EMBL" id="MBP1907375.1"/>
    </source>
</evidence>
<keyword evidence="2" id="KW-1185">Reference proteome</keyword>
<dbReference type="Pfam" id="PF18952">
    <property type="entry name" value="DUF5696"/>
    <property type="match status" value="1"/>
</dbReference>
<dbReference type="RefSeq" id="WP_210090953.1">
    <property type="nucleotide sequence ID" value="NZ_JAGGKG010000025.1"/>
</dbReference>
<accession>A0ABS4FXY3</accession>
<name>A0ABS4FXY3_9BACL</name>